<reference evidence="2 3" key="1">
    <citation type="journal article" date="2018" name="Front. Plant Sci.">
        <title>Red Clover (Trifolium pratense) and Zigzag Clover (T. medium) - A Picture of Genomic Similarities and Differences.</title>
        <authorList>
            <person name="Dluhosova J."/>
            <person name="Istvanek J."/>
            <person name="Nedelnik J."/>
            <person name="Repkova J."/>
        </authorList>
    </citation>
    <scope>NUCLEOTIDE SEQUENCE [LARGE SCALE GENOMIC DNA]</scope>
    <source>
        <strain evidence="3">cv. 10/8</strain>
        <tissue evidence="2">Leaf</tissue>
    </source>
</reference>
<keyword evidence="3" id="KW-1185">Reference proteome</keyword>
<evidence type="ECO:0000256" key="1">
    <source>
        <dbReference type="SAM" id="MobiDB-lite"/>
    </source>
</evidence>
<sequence>ANLTLADVPPAQEVTMPKRGKRKAKKGNDEKKPKKIVGSSSTAAAKTVEPKTLNEEEYNRAIGVTVEKFGG</sequence>
<comment type="caution">
    <text evidence="2">The sequence shown here is derived from an EMBL/GenBank/DDBJ whole genome shotgun (WGS) entry which is preliminary data.</text>
</comment>
<evidence type="ECO:0000313" key="3">
    <source>
        <dbReference type="Proteomes" id="UP000265520"/>
    </source>
</evidence>
<dbReference type="AlphaFoldDB" id="A0A392SZA0"/>
<evidence type="ECO:0000313" key="2">
    <source>
        <dbReference type="EMBL" id="MCI53534.1"/>
    </source>
</evidence>
<protein>
    <submittedName>
        <fullName evidence="2">Uncharacterized protein</fullName>
    </submittedName>
</protein>
<feature type="region of interest" description="Disordered" evidence="1">
    <location>
        <begin position="1"/>
        <end position="50"/>
    </location>
</feature>
<dbReference type="Proteomes" id="UP000265520">
    <property type="component" value="Unassembled WGS sequence"/>
</dbReference>
<dbReference type="EMBL" id="LXQA010464696">
    <property type="protein sequence ID" value="MCI53534.1"/>
    <property type="molecule type" value="Genomic_DNA"/>
</dbReference>
<feature type="non-terminal residue" evidence="2">
    <location>
        <position position="71"/>
    </location>
</feature>
<accession>A0A392SZA0</accession>
<organism evidence="2 3">
    <name type="scientific">Trifolium medium</name>
    <dbReference type="NCBI Taxonomy" id="97028"/>
    <lineage>
        <taxon>Eukaryota</taxon>
        <taxon>Viridiplantae</taxon>
        <taxon>Streptophyta</taxon>
        <taxon>Embryophyta</taxon>
        <taxon>Tracheophyta</taxon>
        <taxon>Spermatophyta</taxon>
        <taxon>Magnoliopsida</taxon>
        <taxon>eudicotyledons</taxon>
        <taxon>Gunneridae</taxon>
        <taxon>Pentapetalae</taxon>
        <taxon>rosids</taxon>
        <taxon>fabids</taxon>
        <taxon>Fabales</taxon>
        <taxon>Fabaceae</taxon>
        <taxon>Papilionoideae</taxon>
        <taxon>50 kb inversion clade</taxon>
        <taxon>NPAAA clade</taxon>
        <taxon>Hologalegina</taxon>
        <taxon>IRL clade</taxon>
        <taxon>Trifolieae</taxon>
        <taxon>Trifolium</taxon>
    </lineage>
</organism>
<name>A0A392SZA0_9FABA</name>
<proteinExistence type="predicted"/>
<feature type="non-terminal residue" evidence="2">
    <location>
        <position position="1"/>
    </location>
</feature>